<reference evidence="3" key="1">
    <citation type="journal article" date="2019" name="Int. J. Syst. Evol. Microbiol.">
        <title>The Global Catalogue of Microorganisms (GCM) 10K type strain sequencing project: providing services to taxonomists for standard genome sequencing and annotation.</title>
        <authorList>
            <consortium name="The Broad Institute Genomics Platform"/>
            <consortium name="The Broad Institute Genome Sequencing Center for Infectious Disease"/>
            <person name="Wu L."/>
            <person name="Ma J."/>
        </authorList>
    </citation>
    <scope>NUCLEOTIDE SEQUENCE [LARGE SCALE GENOMIC DNA]</scope>
    <source>
        <strain evidence="3">CCUG 62763</strain>
    </source>
</reference>
<feature type="chain" id="PRO_5046989291" evidence="1">
    <location>
        <begin position="31"/>
        <end position="158"/>
    </location>
</feature>
<keyword evidence="1" id="KW-0732">Signal</keyword>
<sequence length="158" mass="16383">MVAVRIPSNVPKRRSVATLVGLVAVSATLAACGQGRSVEAYCDVFYGEGQELRDAWTQAGNTDDPLAGMAAVFSAPRDLAIFFGRLAEVAPDEIEPDVAALRDAFQEQADSLGSQAGELVDNPLGALAGAFAAGLSTSGAEQRVNQYTLDNCGPPPTK</sequence>
<evidence type="ECO:0000313" key="2">
    <source>
        <dbReference type="EMBL" id="MFC4694041.1"/>
    </source>
</evidence>
<dbReference type="Proteomes" id="UP001596025">
    <property type="component" value="Unassembled WGS sequence"/>
</dbReference>
<evidence type="ECO:0000313" key="3">
    <source>
        <dbReference type="Proteomes" id="UP001596025"/>
    </source>
</evidence>
<evidence type="ECO:0000256" key="1">
    <source>
        <dbReference type="SAM" id="SignalP"/>
    </source>
</evidence>
<comment type="caution">
    <text evidence="2">The sequence shown here is derived from an EMBL/GenBank/DDBJ whole genome shotgun (WGS) entry which is preliminary data.</text>
</comment>
<keyword evidence="3" id="KW-1185">Reference proteome</keyword>
<dbReference type="PROSITE" id="PS51257">
    <property type="entry name" value="PROKAR_LIPOPROTEIN"/>
    <property type="match status" value="1"/>
</dbReference>
<protein>
    <submittedName>
        <fullName evidence="2">Uncharacterized protein</fullName>
    </submittedName>
</protein>
<name>A0ABV9LJQ1_9ACTN</name>
<gene>
    <name evidence="2" type="ORF">ACFO3M_11655</name>
</gene>
<proteinExistence type="predicted"/>
<dbReference type="EMBL" id="JBHSGR010000011">
    <property type="protein sequence ID" value="MFC4694041.1"/>
    <property type="molecule type" value="Genomic_DNA"/>
</dbReference>
<accession>A0ABV9LJQ1</accession>
<organism evidence="2 3">
    <name type="scientific">Geodermatophilus arenarius</name>
    <dbReference type="NCBI Taxonomy" id="1137990"/>
    <lineage>
        <taxon>Bacteria</taxon>
        <taxon>Bacillati</taxon>
        <taxon>Actinomycetota</taxon>
        <taxon>Actinomycetes</taxon>
        <taxon>Geodermatophilales</taxon>
        <taxon>Geodermatophilaceae</taxon>
        <taxon>Geodermatophilus</taxon>
    </lineage>
</organism>
<dbReference type="RefSeq" id="WP_387988758.1">
    <property type="nucleotide sequence ID" value="NZ_JBHSGR010000011.1"/>
</dbReference>
<feature type="signal peptide" evidence="1">
    <location>
        <begin position="1"/>
        <end position="30"/>
    </location>
</feature>